<proteinExistence type="predicted"/>
<dbReference type="AlphaFoldDB" id="A0A448MLI5"/>
<accession>A0A448MLI5</accession>
<sequence>MYSILLSLYHKEREEYLAACLDSLIVQTCPVSEVIIVFDGAIKNH</sequence>
<dbReference type="Proteomes" id="UP000278733">
    <property type="component" value="Chromosome"/>
</dbReference>
<gene>
    <name evidence="2" type="ORF">NCTC8284_01167</name>
</gene>
<dbReference type="SUPFAM" id="SSF53448">
    <property type="entry name" value="Nucleotide-diphospho-sugar transferases"/>
    <property type="match status" value="1"/>
</dbReference>
<protein>
    <submittedName>
        <fullName evidence="2">Glycosyl transferase, family 2 protein-2</fullName>
    </submittedName>
</protein>
<dbReference type="Gene3D" id="3.90.550.10">
    <property type="entry name" value="Spore Coat Polysaccharide Biosynthesis Protein SpsA, Chain A"/>
    <property type="match status" value="1"/>
</dbReference>
<dbReference type="GO" id="GO:0016740">
    <property type="term" value="F:transferase activity"/>
    <property type="evidence" value="ECO:0007669"/>
    <property type="project" value="UniProtKB-KW"/>
</dbReference>
<evidence type="ECO:0000313" key="2">
    <source>
        <dbReference type="EMBL" id="VEH66011.1"/>
    </source>
</evidence>
<organism evidence="2 3">
    <name type="scientific">Rodentibacter pneumotropicus</name>
    <dbReference type="NCBI Taxonomy" id="758"/>
    <lineage>
        <taxon>Bacteria</taxon>
        <taxon>Pseudomonadati</taxon>
        <taxon>Pseudomonadota</taxon>
        <taxon>Gammaproteobacteria</taxon>
        <taxon>Pasteurellales</taxon>
        <taxon>Pasteurellaceae</taxon>
        <taxon>Rodentibacter</taxon>
    </lineage>
</organism>
<dbReference type="KEGG" id="rpne:NCTC8284_01167"/>
<evidence type="ECO:0000313" key="3">
    <source>
        <dbReference type="Proteomes" id="UP000278733"/>
    </source>
</evidence>
<feature type="domain" description="Glycosyltransferase 2-like" evidence="1">
    <location>
        <begin position="4"/>
        <end position="41"/>
    </location>
</feature>
<reference evidence="2 3" key="1">
    <citation type="submission" date="2018-12" db="EMBL/GenBank/DDBJ databases">
        <authorList>
            <consortium name="Pathogen Informatics"/>
        </authorList>
    </citation>
    <scope>NUCLEOTIDE SEQUENCE [LARGE SCALE GENOMIC DNA]</scope>
    <source>
        <strain evidence="2 3">NCTC8284</strain>
    </source>
</reference>
<dbReference type="InterPro" id="IPR029044">
    <property type="entry name" value="Nucleotide-diphossugar_trans"/>
</dbReference>
<dbReference type="EMBL" id="LR134405">
    <property type="protein sequence ID" value="VEH66011.1"/>
    <property type="molecule type" value="Genomic_DNA"/>
</dbReference>
<keyword evidence="2" id="KW-0808">Transferase</keyword>
<dbReference type="Pfam" id="PF00535">
    <property type="entry name" value="Glycos_transf_2"/>
    <property type="match status" value="1"/>
</dbReference>
<evidence type="ECO:0000259" key="1">
    <source>
        <dbReference type="Pfam" id="PF00535"/>
    </source>
</evidence>
<name>A0A448MLI5_9PAST</name>
<dbReference type="InterPro" id="IPR001173">
    <property type="entry name" value="Glyco_trans_2-like"/>
</dbReference>